<dbReference type="Pfam" id="PF00531">
    <property type="entry name" value="Death"/>
    <property type="match status" value="1"/>
</dbReference>
<dbReference type="InterPro" id="IPR000488">
    <property type="entry name" value="Death_dom"/>
</dbReference>
<dbReference type="EMBL" id="KK852508">
    <property type="protein sequence ID" value="KDR22395.1"/>
    <property type="molecule type" value="Genomic_DNA"/>
</dbReference>
<dbReference type="InParanoid" id="A0A067RP46"/>
<keyword evidence="3" id="KW-1185">Reference proteome</keyword>
<sequence length="395" mass="45113">MNNRKARNPELEAMRKTAKEKAVESLPNLEHRIAELQTKTSRLHSAFLFDDSHGLMTLQMLCRCLSSTRNSLNFAGWEEFGIHLGLNPLVIECIKHSFTSQDPTYYILLAFVQHEDATLNKVVDALKEMGRLDVINRTINLMSGLADDVMGSHTNNEESGYFSISDGHSDSLSDTEVSNRSSIIRPLSIPSAPFIFREIVSQRFISQPHTAIQTGNFEEENYQTAVAIRSRPTVQYACKVLLTFASDGLDTAQQIAREFRKKRENLLHIGVVILNEHSDLVNNNPEQFISACFHQVDYVVPIITENYLKAIATRDNRIDSSMLCMDPKYVKYIYTLMSTYYLRNGCINDKIRCVVPDSSVHLTQNHPVMIRPLFQVWVRASEVEQLSCRLLQYRF</sequence>
<feature type="domain" description="Death" evidence="1">
    <location>
        <begin position="77"/>
        <end position="142"/>
    </location>
</feature>
<dbReference type="SUPFAM" id="SSF47986">
    <property type="entry name" value="DEATH domain"/>
    <property type="match status" value="1"/>
</dbReference>
<dbReference type="PROSITE" id="PS50017">
    <property type="entry name" value="DEATH_DOMAIN"/>
    <property type="match status" value="1"/>
</dbReference>
<name>A0A067RP46_ZOONE</name>
<dbReference type="OrthoDB" id="6593154at2759"/>
<dbReference type="AlphaFoldDB" id="A0A067RP46"/>
<reference evidence="2 3" key="1">
    <citation type="journal article" date="2014" name="Nat. Commun.">
        <title>Molecular traces of alternative social organization in a termite genome.</title>
        <authorList>
            <person name="Terrapon N."/>
            <person name="Li C."/>
            <person name="Robertson H.M."/>
            <person name="Ji L."/>
            <person name="Meng X."/>
            <person name="Booth W."/>
            <person name="Chen Z."/>
            <person name="Childers C.P."/>
            <person name="Glastad K.M."/>
            <person name="Gokhale K."/>
            <person name="Gowin J."/>
            <person name="Gronenberg W."/>
            <person name="Hermansen R.A."/>
            <person name="Hu H."/>
            <person name="Hunt B.G."/>
            <person name="Huylmans A.K."/>
            <person name="Khalil S.M."/>
            <person name="Mitchell R.D."/>
            <person name="Munoz-Torres M.C."/>
            <person name="Mustard J.A."/>
            <person name="Pan H."/>
            <person name="Reese J.T."/>
            <person name="Scharf M.E."/>
            <person name="Sun F."/>
            <person name="Vogel H."/>
            <person name="Xiao J."/>
            <person name="Yang W."/>
            <person name="Yang Z."/>
            <person name="Yang Z."/>
            <person name="Zhou J."/>
            <person name="Zhu J."/>
            <person name="Brent C.S."/>
            <person name="Elsik C.G."/>
            <person name="Goodisman M.A."/>
            <person name="Liberles D.A."/>
            <person name="Roe R.M."/>
            <person name="Vargo E.L."/>
            <person name="Vilcinskas A."/>
            <person name="Wang J."/>
            <person name="Bornberg-Bauer E."/>
            <person name="Korb J."/>
            <person name="Zhang G."/>
            <person name="Liebig J."/>
        </authorList>
    </citation>
    <scope>NUCLEOTIDE SEQUENCE [LARGE SCALE GENOMIC DNA]</scope>
    <source>
        <tissue evidence="2">Whole organism</tissue>
    </source>
</reference>
<protein>
    <recommendedName>
        <fullName evidence="1">Death domain-containing protein</fullName>
    </recommendedName>
</protein>
<accession>A0A067RP46</accession>
<organism evidence="2 3">
    <name type="scientific">Zootermopsis nevadensis</name>
    <name type="common">Dampwood termite</name>
    <dbReference type="NCBI Taxonomy" id="136037"/>
    <lineage>
        <taxon>Eukaryota</taxon>
        <taxon>Metazoa</taxon>
        <taxon>Ecdysozoa</taxon>
        <taxon>Arthropoda</taxon>
        <taxon>Hexapoda</taxon>
        <taxon>Insecta</taxon>
        <taxon>Pterygota</taxon>
        <taxon>Neoptera</taxon>
        <taxon>Polyneoptera</taxon>
        <taxon>Dictyoptera</taxon>
        <taxon>Blattodea</taxon>
        <taxon>Blattoidea</taxon>
        <taxon>Termitoidae</taxon>
        <taxon>Termopsidae</taxon>
        <taxon>Zootermopsis</taxon>
    </lineage>
</organism>
<dbReference type="GO" id="GO:0007165">
    <property type="term" value="P:signal transduction"/>
    <property type="evidence" value="ECO:0007669"/>
    <property type="project" value="InterPro"/>
</dbReference>
<evidence type="ECO:0000259" key="1">
    <source>
        <dbReference type="PROSITE" id="PS50017"/>
    </source>
</evidence>
<proteinExistence type="predicted"/>
<evidence type="ECO:0000313" key="2">
    <source>
        <dbReference type="EMBL" id="KDR22395.1"/>
    </source>
</evidence>
<dbReference type="eggNOG" id="ENOG502S5J7">
    <property type="taxonomic scope" value="Eukaryota"/>
</dbReference>
<dbReference type="Proteomes" id="UP000027135">
    <property type="component" value="Unassembled WGS sequence"/>
</dbReference>
<dbReference type="Gene3D" id="1.10.533.10">
    <property type="entry name" value="Death Domain, Fas"/>
    <property type="match status" value="1"/>
</dbReference>
<evidence type="ECO:0000313" key="3">
    <source>
        <dbReference type="Proteomes" id="UP000027135"/>
    </source>
</evidence>
<gene>
    <name evidence="2" type="ORF">L798_02486</name>
</gene>
<dbReference type="OMA" id="TAECITK"/>
<dbReference type="InterPro" id="IPR011029">
    <property type="entry name" value="DEATH-like_dom_sf"/>
</dbReference>